<dbReference type="PANTHER" id="PTHR37318">
    <property type="entry name" value="BSL7504 PROTEIN"/>
    <property type="match status" value="1"/>
</dbReference>
<dbReference type="AlphaFoldDB" id="A0AAP2REI4"/>
<proteinExistence type="predicted"/>
<evidence type="ECO:0000313" key="2">
    <source>
        <dbReference type="EMBL" id="MCD1295854.1"/>
    </source>
</evidence>
<reference evidence="2 3" key="1">
    <citation type="submission" date="2017-11" db="EMBL/GenBank/DDBJ databases">
        <title>Isolation and Characterization of Family Methanocellaceae Species from Potential Methane Hydrate Area Offshore Southwestern Taiwan.</title>
        <authorList>
            <person name="Zhang W.-L."/>
            <person name="Chen W.-C."/>
            <person name="Lai M.-C."/>
            <person name="Chen S.-C."/>
        </authorList>
    </citation>
    <scope>NUCLEOTIDE SEQUENCE [LARGE SCALE GENOMIC DNA]</scope>
    <source>
        <strain evidence="2 3">CWC-04</strain>
    </source>
</reference>
<feature type="domain" description="Winged helix DNA-binding" evidence="1">
    <location>
        <begin position="1"/>
        <end position="74"/>
    </location>
</feature>
<protein>
    <submittedName>
        <fullName evidence="2">Transcriptional regulator</fullName>
    </submittedName>
</protein>
<dbReference type="Gene3D" id="1.10.10.10">
    <property type="entry name" value="Winged helix-like DNA-binding domain superfamily/Winged helix DNA-binding domain"/>
    <property type="match status" value="1"/>
</dbReference>
<dbReference type="PANTHER" id="PTHR37318:SF1">
    <property type="entry name" value="BSL7504 PROTEIN"/>
    <property type="match status" value="1"/>
</dbReference>
<evidence type="ECO:0000259" key="1">
    <source>
        <dbReference type="Pfam" id="PF13601"/>
    </source>
</evidence>
<dbReference type="EMBL" id="PGCK01000011">
    <property type="protein sequence ID" value="MCD1295854.1"/>
    <property type="molecule type" value="Genomic_DNA"/>
</dbReference>
<evidence type="ECO:0000313" key="3">
    <source>
        <dbReference type="Proteomes" id="UP001320159"/>
    </source>
</evidence>
<keyword evidence="3" id="KW-1185">Reference proteome</keyword>
<name>A0AAP2REI4_9EURY</name>
<dbReference type="Proteomes" id="UP001320159">
    <property type="component" value="Unassembled WGS sequence"/>
</dbReference>
<dbReference type="Pfam" id="PF13601">
    <property type="entry name" value="HTH_34"/>
    <property type="match status" value="1"/>
</dbReference>
<organism evidence="2 3">
    <name type="scientific">Methanooceanicella nereidis</name>
    <dbReference type="NCBI Taxonomy" id="2052831"/>
    <lineage>
        <taxon>Archaea</taxon>
        <taxon>Methanobacteriati</taxon>
        <taxon>Methanobacteriota</taxon>
        <taxon>Stenosarchaea group</taxon>
        <taxon>Methanomicrobia</taxon>
        <taxon>Methanocellales</taxon>
        <taxon>Methanocellaceae</taxon>
        <taxon>Methanooceanicella</taxon>
    </lineage>
</organism>
<dbReference type="InterPro" id="IPR036388">
    <property type="entry name" value="WH-like_DNA-bd_sf"/>
</dbReference>
<comment type="caution">
    <text evidence="2">The sequence shown here is derived from an EMBL/GenBank/DDBJ whole genome shotgun (WGS) entry which is preliminary data.</text>
</comment>
<accession>A0AAP2REI4</accession>
<dbReference type="SUPFAM" id="SSF46785">
    <property type="entry name" value="Winged helix' DNA-binding domain"/>
    <property type="match status" value="1"/>
</dbReference>
<dbReference type="InterPro" id="IPR027395">
    <property type="entry name" value="WH_DNA-bd_dom"/>
</dbReference>
<gene>
    <name evidence="2" type="ORF">CUJ83_12695</name>
</gene>
<sequence>MSYLYVVESADFTFLMRQTGLTWGNLSSHMSKLEDAGYIKVIKEFVDKKPHTMLTLTDAGREAFRAYRKSIKQVLDELPD</sequence>
<dbReference type="InterPro" id="IPR036390">
    <property type="entry name" value="WH_DNA-bd_sf"/>
</dbReference>